<keyword evidence="3" id="KW-1185">Reference proteome</keyword>
<comment type="caution">
    <text evidence="2">The sequence shown here is derived from an EMBL/GenBank/DDBJ whole genome shotgun (WGS) entry which is preliminary data.</text>
</comment>
<evidence type="ECO:0000313" key="2">
    <source>
        <dbReference type="EMBL" id="KAJ4434342.1"/>
    </source>
</evidence>
<name>A0ABQ8SKT2_PERAM</name>
<proteinExistence type="predicted"/>
<dbReference type="EMBL" id="JAJSOF020000025">
    <property type="protein sequence ID" value="KAJ4434342.1"/>
    <property type="molecule type" value="Genomic_DNA"/>
</dbReference>
<dbReference type="InterPro" id="IPR032135">
    <property type="entry name" value="DUF4817"/>
</dbReference>
<dbReference type="Proteomes" id="UP001148838">
    <property type="component" value="Unassembled WGS sequence"/>
</dbReference>
<reference evidence="2 3" key="1">
    <citation type="journal article" date="2022" name="Allergy">
        <title>Genome assembly and annotation of Periplaneta americana reveal a comprehensive cockroach allergen profile.</title>
        <authorList>
            <person name="Wang L."/>
            <person name="Xiong Q."/>
            <person name="Saelim N."/>
            <person name="Wang L."/>
            <person name="Nong W."/>
            <person name="Wan A.T."/>
            <person name="Shi M."/>
            <person name="Liu X."/>
            <person name="Cao Q."/>
            <person name="Hui J.H.L."/>
            <person name="Sookrung N."/>
            <person name="Leung T.F."/>
            <person name="Tungtrongchitr A."/>
            <person name="Tsui S.K.W."/>
        </authorList>
    </citation>
    <scope>NUCLEOTIDE SEQUENCE [LARGE SCALE GENOMIC DNA]</scope>
    <source>
        <strain evidence="2">PWHHKU_190912</strain>
    </source>
</reference>
<evidence type="ECO:0000259" key="1">
    <source>
        <dbReference type="Pfam" id="PF16087"/>
    </source>
</evidence>
<gene>
    <name evidence="2" type="ORF">ANN_22901</name>
</gene>
<evidence type="ECO:0000313" key="3">
    <source>
        <dbReference type="Proteomes" id="UP001148838"/>
    </source>
</evidence>
<dbReference type="Pfam" id="PF16087">
    <property type="entry name" value="DUF4817"/>
    <property type="match status" value="1"/>
</dbReference>
<protein>
    <recommendedName>
        <fullName evidence="1">DUF4817 domain-containing protein</fullName>
    </recommendedName>
</protein>
<sequence>MQAGRHAFLTAGHVSEVSEVADACTTRPFYRSVSQQHDPATRPTHAPRSVLGSSSTRCADVYVLFLLLAAVFDILCQRENAVHIKSTTLLVKQYWITNSIIATQRAYLREFGVRNPPKRNTILGLVNKLETTGSLSVRGISASFSQSSGTVYSRPAQGLRSPSLLTAHERNADISCALYKGGLEEGMISYKIYTKGSTVTSAYEMNSRSTTFEIAHQVAIIGFRRVDWRSCHAGHASSAAVYARRGEHLPSRDHVIPTSARSGAGCSTESYPAFARIELRENPGKNLNQVTCPNRNSNPGHLVSQPDALTVTPQAEDSPWTIRLLSRGWGKPRKKPFNVTKWGIQLKSERSSGSAGQRVCRLSYIDGSTKNIDIAFLGRMEIRFSRPEFWTESGHGRRYGQVSGA</sequence>
<feature type="domain" description="DUF4817" evidence="1">
    <location>
        <begin position="91"/>
        <end position="135"/>
    </location>
</feature>
<organism evidence="2 3">
    <name type="scientific">Periplaneta americana</name>
    <name type="common">American cockroach</name>
    <name type="synonym">Blatta americana</name>
    <dbReference type="NCBI Taxonomy" id="6978"/>
    <lineage>
        <taxon>Eukaryota</taxon>
        <taxon>Metazoa</taxon>
        <taxon>Ecdysozoa</taxon>
        <taxon>Arthropoda</taxon>
        <taxon>Hexapoda</taxon>
        <taxon>Insecta</taxon>
        <taxon>Pterygota</taxon>
        <taxon>Neoptera</taxon>
        <taxon>Polyneoptera</taxon>
        <taxon>Dictyoptera</taxon>
        <taxon>Blattodea</taxon>
        <taxon>Blattoidea</taxon>
        <taxon>Blattidae</taxon>
        <taxon>Blattinae</taxon>
        <taxon>Periplaneta</taxon>
    </lineage>
</organism>
<accession>A0ABQ8SKT2</accession>